<keyword evidence="3 5" id="KW-0720">Serine protease</keyword>
<dbReference type="SMART" id="SM00020">
    <property type="entry name" value="Tryp_SPc"/>
    <property type="match status" value="1"/>
</dbReference>
<dbReference type="GeneID" id="113111998"/>
<dbReference type="Gene3D" id="2.40.10.10">
    <property type="entry name" value="Trypsin-like serine proteases"/>
    <property type="match status" value="2"/>
</dbReference>
<dbReference type="FunFam" id="2.40.10.10:FF:000116">
    <property type="entry name" value="Serine protease P16"/>
    <property type="match status" value="1"/>
</dbReference>
<evidence type="ECO:0000313" key="8">
    <source>
        <dbReference type="Proteomes" id="UP000515129"/>
    </source>
</evidence>
<dbReference type="GO" id="GO:0004252">
    <property type="term" value="F:serine-type endopeptidase activity"/>
    <property type="evidence" value="ECO:0007669"/>
    <property type="project" value="InterPro"/>
</dbReference>
<evidence type="ECO:0000256" key="1">
    <source>
        <dbReference type="ARBA" id="ARBA00022670"/>
    </source>
</evidence>
<dbReference type="PANTHER" id="PTHR24252:SF7">
    <property type="entry name" value="HYALIN"/>
    <property type="match status" value="1"/>
</dbReference>
<dbReference type="InterPro" id="IPR001314">
    <property type="entry name" value="Peptidase_S1A"/>
</dbReference>
<dbReference type="RefSeq" id="XP_026133111.1">
    <property type="nucleotide sequence ID" value="XM_026277326.1"/>
</dbReference>
<dbReference type="AlphaFoldDB" id="A0A6P6QIR8"/>
<organism evidence="8 9">
    <name type="scientific">Carassius auratus</name>
    <name type="common">Goldfish</name>
    <dbReference type="NCBI Taxonomy" id="7957"/>
    <lineage>
        <taxon>Eukaryota</taxon>
        <taxon>Metazoa</taxon>
        <taxon>Chordata</taxon>
        <taxon>Craniata</taxon>
        <taxon>Vertebrata</taxon>
        <taxon>Euteleostomi</taxon>
        <taxon>Actinopterygii</taxon>
        <taxon>Neopterygii</taxon>
        <taxon>Teleostei</taxon>
        <taxon>Ostariophysi</taxon>
        <taxon>Cypriniformes</taxon>
        <taxon>Cyprinidae</taxon>
        <taxon>Cyprininae</taxon>
        <taxon>Carassius</taxon>
    </lineage>
</organism>
<keyword evidence="6" id="KW-0732">Signal</keyword>
<feature type="chain" id="PRO_5028055450" evidence="6">
    <location>
        <begin position="23"/>
        <end position="308"/>
    </location>
</feature>
<dbReference type="GO" id="GO:0006508">
    <property type="term" value="P:proteolysis"/>
    <property type="evidence" value="ECO:0007669"/>
    <property type="project" value="UniProtKB-KW"/>
</dbReference>
<keyword evidence="8" id="KW-1185">Reference proteome</keyword>
<dbReference type="KEGG" id="caua:113111998"/>
<evidence type="ECO:0000256" key="2">
    <source>
        <dbReference type="ARBA" id="ARBA00022801"/>
    </source>
</evidence>
<dbReference type="PROSITE" id="PS50240">
    <property type="entry name" value="TRYPSIN_DOM"/>
    <property type="match status" value="1"/>
</dbReference>
<dbReference type="PANTHER" id="PTHR24252">
    <property type="entry name" value="ACROSIN-RELATED"/>
    <property type="match status" value="1"/>
</dbReference>
<dbReference type="InterPro" id="IPR043504">
    <property type="entry name" value="Peptidase_S1_PA_chymotrypsin"/>
</dbReference>
<evidence type="ECO:0000256" key="4">
    <source>
        <dbReference type="ARBA" id="ARBA00023157"/>
    </source>
</evidence>
<proteinExistence type="predicted"/>
<dbReference type="PRINTS" id="PR00722">
    <property type="entry name" value="CHYMOTRYPSIN"/>
</dbReference>
<evidence type="ECO:0000256" key="5">
    <source>
        <dbReference type="RuleBase" id="RU363034"/>
    </source>
</evidence>
<keyword evidence="2 5" id="KW-0378">Hydrolase</keyword>
<keyword evidence="1 5" id="KW-0645">Protease</keyword>
<dbReference type="InterPro" id="IPR009003">
    <property type="entry name" value="Peptidase_S1_PA"/>
</dbReference>
<feature type="domain" description="Peptidase S1" evidence="7">
    <location>
        <begin position="34"/>
        <end position="275"/>
    </location>
</feature>
<dbReference type="PROSITE" id="PS00134">
    <property type="entry name" value="TRYPSIN_HIS"/>
    <property type="match status" value="1"/>
</dbReference>
<dbReference type="Proteomes" id="UP000515129">
    <property type="component" value="Chromosome 12"/>
</dbReference>
<dbReference type="SUPFAM" id="SSF50494">
    <property type="entry name" value="Trypsin-like serine proteases"/>
    <property type="match status" value="1"/>
</dbReference>
<evidence type="ECO:0000256" key="3">
    <source>
        <dbReference type="ARBA" id="ARBA00022825"/>
    </source>
</evidence>
<dbReference type="PROSITE" id="PS00135">
    <property type="entry name" value="TRYPSIN_SER"/>
    <property type="match status" value="1"/>
</dbReference>
<sequence length="308" mass="33723">MRYTLYIRTAFVMLIGFWMGEAQECGRPQMLNRIVGGSSASEGAWPWQVDIQTDGEGHVCGGTIISENWVLSAAHCFPNPNDISSYMVYAGRHLLNSWNADETSHRVRRVVVPLGYTHPQLGQDIALVELATAVQWSDRIQPICLPYANVEFSSDMRCMITGWGNIRDGVALQGVGALQQVQVPIIDSKICQDMFLINPTENIDIRPDMMCAGFQEGGKDSCQGDSGGPLVCQISDGSWVQAGIVSFGLGCAKPNRPGVYAKVSSFTSFIQNTVGGVQLKSASSHIWADRVMVLIRTLLLLVLVQLLR</sequence>
<reference evidence="9" key="1">
    <citation type="submission" date="2025-08" db="UniProtKB">
        <authorList>
            <consortium name="RefSeq"/>
        </authorList>
    </citation>
    <scope>IDENTIFICATION</scope>
    <source>
        <strain evidence="9">Wakin</strain>
        <tissue evidence="9">Muscle</tissue>
    </source>
</reference>
<accession>A0A6P6QIR8</accession>
<protein>
    <submittedName>
        <fullName evidence="9">Serine protease 33-like isoform X1</fullName>
    </submittedName>
</protein>
<evidence type="ECO:0000313" key="9">
    <source>
        <dbReference type="RefSeq" id="XP_026133111.1"/>
    </source>
</evidence>
<dbReference type="Pfam" id="PF00089">
    <property type="entry name" value="Trypsin"/>
    <property type="match status" value="1"/>
</dbReference>
<dbReference type="OrthoDB" id="546450at2759"/>
<dbReference type="CDD" id="cd00190">
    <property type="entry name" value="Tryp_SPc"/>
    <property type="match status" value="1"/>
</dbReference>
<feature type="signal peptide" evidence="6">
    <location>
        <begin position="1"/>
        <end position="22"/>
    </location>
</feature>
<name>A0A6P6QIR8_CARAU</name>
<keyword evidence="4" id="KW-1015">Disulfide bond</keyword>
<gene>
    <name evidence="9" type="primary">LOC113111998</name>
</gene>
<dbReference type="InterPro" id="IPR001254">
    <property type="entry name" value="Trypsin_dom"/>
</dbReference>
<dbReference type="InterPro" id="IPR033116">
    <property type="entry name" value="TRYPSIN_SER"/>
</dbReference>
<dbReference type="InterPro" id="IPR018114">
    <property type="entry name" value="TRYPSIN_HIS"/>
</dbReference>
<evidence type="ECO:0000256" key="6">
    <source>
        <dbReference type="SAM" id="SignalP"/>
    </source>
</evidence>
<evidence type="ECO:0000259" key="7">
    <source>
        <dbReference type="PROSITE" id="PS50240"/>
    </source>
</evidence>